<sequence>MKSVYQVVKKDIQVYSILTILLSIAMVSEAYLMQLIIDSIKLGVGRYVVTSIFVVVFLLIQTLIYYFQQSLTAIISKKSAYAYRNVIFQGIQKTPLELLTGNKNDKLLASLTTQIDQIEFNYFYSIYWGGYLICQLIIAIIVSLYLNPLLAALTLILSLPNLFVAILFKTPLEKKQEELIDTTNTSVSAIQDLIEGIPDWKIANKSFDINRVFDIQTLKLLKRQTNVERSQYVVVSLNQLFSNVLYFGSWIIGGLLIINSQLTLGSLIAFSQLLVRISYPIYASSDLLAKFISGKKTIETLSTEFQIIEENLNTLEHIEVISFDNFRFKNNSEAIPFNGQFYKHKKYLLKGRSGTGKTTLLKAILREYNDYTGTVKINGIDVKSIKESSIFDNVAYVPQHPHMFNAKLRDNLTLFSEDVPEEELFETLKFVELSKWANRESLELMLSNDTIKLSGGEAKRVALARALLMKTDILFLDEFSSGIDLETLSKIENRLLQTSKLIIYITHVDTDRIIQQFDEIIDLNEFVDL</sequence>
<feature type="transmembrane region" description="Helical" evidence="7">
    <location>
        <begin position="149"/>
        <end position="168"/>
    </location>
</feature>
<feature type="transmembrane region" description="Helical" evidence="7">
    <location>
        <begin position="232"/>
        <end position="258"/>
    </location>
</feature>
<dbReference type="Pfam" id="PF00664">
    <property type="entry name" value="ABC_membrane"/>
    <property type="match status" value="1"/>
</dbReference>
<proteinExistence type="predicted"/>
<dbReference type="PROSITE" id="PS50893">
    <property type="entry name" value="ABC_TRANSPORTER_2"/>
    <property type="match status" value="1"/>
</dbReference>
<dbReference type="SMART" id="SM00382">
    <property type="entry name" value="AAA"/>
    <property type="match status" value="1"/>
</dbReference>
<evidence type="ECO:0000313" key="11">
    <source>
        <dbReference type="Proteomes" id="UP000439678"/>
    </source>
</evidence>
<reference evidence="10 11" key="1">
    <citation type="journal article" date="2019" name="Nat. Med.">
        <title>A library of human gut bacterial isolates paired with longitudinal multiomics data enables mechanistic microbiome research.</title>
        <authorList>
            <person name="Poyet M."/>
            <person name="Groussin M."/>
            <person name="Gibbons S.M."/>
            <person name="Avila-Pacheco J."/>
            <person name="Jiang X."/>
            <person name="Kearney S.M."/>
            <person name="Perrotta A.R."/>
            <person name="Berdy B."/>
            <person name="Zhao S."/>
            <person name="Lieberman T.D."/>
            <person name="Swanson P.K."/>
            <person name="Smith M."/>
            <person name="Roesemann S."/>
            <person name="Alexander J.E."/>
            <person name="Rich S.A."/>
            <person name="Livny J."/>
            <person name="Vlamakis H."/>
            <person name="Clish C."/>
            <person name="Bullock K."/>
            <person name="Deik A."/>
            <person name="Scott J."/>
            <person name="Pierce K.A."/>
            <person name="Xavier R.J."/>
            <person name="Alm E.J."/>
        </authorList>
    </citation>
    <scope>NUCLEOTIDE SEQUENCE [LARGE SCALE GENOMIC DNA]</scope>
    <source>
        <strain evidence="10 11">BIOML-A4</strain>
    </source>
</reference>
<dbReference type="GO" id="GO:0005886">
    <property type="term" value="C:plasma membrane"/>
    <property type="evidence" value="ECO:0007669"/>
    <property type="project" value="UniProtKB-SubCell"/>
</dbReference>
<dbReference type="Proteomes" id="UP000439678">
    <property type="component" value="Unassembled WGS sequence"/>
</dbReference>
<organism evidence="10 11">
    <name type="scientific">Streptococcus salivarius</name>
    <dbReference type="NCBI Taxonomy" id="1304"/>
    <lineage>
        <taxon>Bacteria</taxon>
        <taxon>Bacillati</taxon>
        <taxon>Bacillota</taxon>
        <taxon>Bacilli</taxon>
        <taxon>Lactobacillales</taxon>
        <taxon>Streptococcaceae</taxon>
        <taxon>Streptococcus</taxon>
    </lineage>
</organism>
<evidence type="ECO:0000256" key="5">
    <source>
        <dbReference type="ARBA" id="ARBA00022989"/>
    </source>
</evidence>
<feature type="transmembrane region" description="Helical" evidence="7">
    <location>
        <begin position="12"/>
        <end position="32"/>
    </location>
</feature>
<dbReference type="InterPro" id="IPR027417">
    <property type="entry name" value="P-loop_NTPase"/>
</dbReference>
<dbReference type="GO" id="GO:0034040">
    <property type="term" value="F:ATPase-coupled lipid transmembrane transporter activity"/>
    <property type="evidence" value="ECO:0007669"/>
    <property type="project" value="TreeGrafter"/>
</dbReference>
<dbReference type="InterPro" id="IPR017871">
    <property type="entry name" value="ABC_transporter-like_CS"/>
</dbReference>
<dbReference type="SUPFAM" id="SSF52540">
    <property type="entry name" value="P-loop containing nucleoside triphosphate hydrolases"/>
    <property type="match status" value="1"/>
</dbReference>
<keyword evidence="4 10" id="KW-0067">ATP-binding</keyword>
<keyword evidence="2 7" id="KW-0812">Transmembrane</keyword>
<dbReference type="Gene3D" id="3.40.50.300">
    <property type="entry name" value="P-loop containing nucleotide triphosphate hydrolases"/>
    <property type="match status" value="1"/>
</dbReference>
<dbReference type="GO" id="GO:0016887">
    <property type="term" value="F:ATP hydrolysis activity"/>
    <property type="evidence" value="ECO:0007669"/>
    <property type="project" value="InterPro"/>
</dbReference>
<dbReference type="GO" id="GO:0005524">
    <property type="term" value="F:ATP binding"/>
    <property type="evidence" value="ECO:0007669"/>
    <property type="project" value="UniProtKB-KW"/>
</dbReference>
<dbReference type="InterPro" id="IPR039421">
    <property type="entry name" value="Type_1_exporter"/>
</dbReference>
<feature type="domain" description="ABC transporter" evidence="8">
    <location>
        <begin position="315"/>
        <end position="529"/>
    </location>
</feature>
<dbReference type="CDD" id="cd03228">
    <property type="entry name" value="ABCC_MRP_Like"/>
    <property type="match status" value="1"/>
</dbReference>
<evidence type="ECO:0000256" key="2">
    <source>
        <dbReference type="ARBA" id="ARBA00022692"/>
    </source>
</evidence>
<feature type="transmembrane region" description="Helical" evidence="7">
    <location>
        <begin position="122"/>
        <end position="143"/>
    </location>
</feature>
<feature type="domain" description="ABC transmembrane type-1" evidence="9">
    <location>
        <begin position="17"/>
        <end position="293"/>
    </location>
</feature>
<evidence type="ECO:0000259" key="8">
    <source>
        <dbReference type="PROSITE" id="PS50893"/>
    </source>
</evidence>
<comment type="subcellular location">
    <subcellularLocation>
        <location evidence="1">Cell membrane</location>
        <topology evidence="1">Multi-pass membrane protein</topology>
    </subcellularLocation>
</comment>
<evidence type="ECO:0000256" key="7">
    <source>
        <dbReference type="SAM" id="Phobius"/>
    </source>
</evidence>
<dbReference type="SUPFAM" id="SSF90123">
    <property type="entry name" value="ABC transporter transmembrane region"/>
    <property type="match status" value="1"/>
</dbReference>
<dbReference type="Gene3D" id="1.20.1560.10">
    <property type="entry name" value="ABC transporter type 1, transmembrane domain"/>
    <property type="match status" value="1"/>
</dbReference>
<keyword evidence="5 7" id="KW-1133">Transmembrane helix</keyword>
<dbReference type="InterPro" id="IPR003439">
    <property type="entry name" value="ABC_transporter-like_ATP-bd"/>
</dbReference>
<evidence type="ECO:0000256" key="6">
    <source>
        <dbReference type="ARBA" id="ARBA00023136"/>
    </source>
</evidence>
<keyword evidence="6 7" id="KW-0472">Membrane</keyword>
<dbReference type="PANTHER" id="PTHR24221:SF654">
    <property type="entry name" value="ATP-BINDING CASSETTE SUB-FAMILY B MEMBER 6"/>
    <property type="match status" value="1"/>
</dbReference>
<dbReference type="PANTHER" id="PTHR24221">
    <property type="entry name" value="ATP-BINDING CASSETTE SUB-FAMILY B"/>
    <property type="match status" value="1"/>
</dbReference>
<dbReference type="PROSITE" id="PS00211">
    <property type="entry name" value="ABC_TRANSPORTER_1"/>
    <property type="match status" value="1"/>
</dbReference>
<dbReference type="GO" id="GO:0140359">
    <property type="term" value="F:ABC-type transporter activity"/>
    <property type="evidence" value="ECO:0007669"/>
    <property type="project" value="InterPro"/>
</dbReference>
<keyword evidence="3" id="KW-0547">Nucleotide-binding</keyword>
<name>A0A6A8UFB8_STRSL</name>
<accession>A0A6A8UFB8</accession>
<gene>
    <name evidence="10" type="ORF">GMC65_09030</name>
</gene>
<dbReference type="RefSeq" id="WP_148513007.1">
    <property type="nucleotide sequence ID" value="NZ_CABIZY010000008.1"/>
</dbReference>
<dbReference type="InterPro" id="IPR003593">
    <property type="entry name" value="AAA+_ATPase"/>
</dbReference>
<protein>
    <submittedName>
        <fullName evidence="10">ATP-binding cassette domain-containing protein</fullName>
    </submittedName>
</protein>
<evidence type="ECO:0000256" key="4">
    <source>
        <dbReference type="ARBA" id="ARBA00022840"/>
    </source>
</evidence>
<evidence type="ECO:0000256" key="3">
    <source>
        <dbReference type="ARBA" id="ARBA00022741"/>
    </source>
</evidence>
<evidence type="ECO:0000256" key="1">
    <source>
        <dbReference type="ARBA" id="ARBA00004651"/>
    </source>
</evidence>
<dbReference type="AlphaFoldDB" id="A0A6A8UFB8"/>
<comment type="caution">
    <text evidence="10">The sequence shown here is derived from an EMBL/GenBank/DDBJ whole genome shotgun (WGS) entry which is preliminary data.</text>
</comment>
<dbReference type="Pfam" id="PF00005">
    <property type="entry name" value="ABC_tran"/>
    <property type="match status" value="1"/>
</dbReference>
<dbReference type="InterPro" id="IPR011527">
    <property type="entry name" value="ABC1_TM_dom"/>
</dbReference>
<dbReference type="InterPro" id="IPR036640">
    <property type="entry name" value="ABC1_TM_sf"/>
</dbReference>
<evidence type="ECO:0000259" key="9">
    <source>
        <dbReference type="PROSITE" id="PS50929"/>
    </source>
</evidence>
<evidence type="ECO:0000313" key="10">
    <source>
        <dbReference type="EMBL" id="MTR28484.1"/>
    </source>
</evidence>
<feature type="transmembrane region" description="Helical" evidence="7">
    <location>
        <begin position="44"/>
        <end position="67"/>
    </location>
</feature>
<dbReference type="PROSITE" id="PS50929">
    <property type="entry name" value="ABC_TM1F"/>
    <property type="match status" value="1"/>
</dbReference>
<dbReference type="EMBL" id="WMYO01000009">
    <property type="protein sequence ID" value="MTR28484.1"/>
    <property type="molecule type" value="Genomic_DNA"/>
</dbReference>